<organism evidence="2 3">
    <name type="scientific">Mammaliicoccus lentus</name>
    <name type="common">Staphylococcus lentus</name>
    <dbReference type="NCBI Taxonomy" id="42858"/>
    <lineage>
        <taxon>Bacteria</taxon>
        <taxon>Bacillati</taxon>
        <taxon>Bacillota</taxon>
        <taxon>Bacilli</taxon>
        <taxon>Bacillales</taxon>
        <taxon>Staphylococcaceae</taxon>
        <taxon>Mammaliicoccus</taxon>
    </lineage>
</organism>
<evidence type="ECO:0000259" key="1">
    <source>
        <dbReference type="PROSITE" id="PS51186"/>
    </source>
</evidence>
<dbReference type="Pfam" id="PF13508">
    <property type="entry name" value="Acetyltransf_7"/>
    <property type="match status" value="1"/>
</dbReference>
<name>A0AAX3W2J3_MAMLE</name>
<proteinExistence type="predicted"/>
<dbReference type="InterPro" id="IPR000182">
    <property type="entry name" value="GNAT_dom"/>
</dbReference>
<dbReference type="GO" id="GO:0016747">
    <property type="term" value="F:acyltransferase activity, transferring groups other than amino-acyl groups"/>
    <property type="evidence" value="ECO:0007669"/>
    <property type="project" value="InterPro"/>
</dbReference>
<dbReference type="InterPro" id="IPR016181">
    <property type="entry name" value="Acyl_CoA_acyltransferase"/>
</dbReference>
<reference evidence="2" key="1">
    <citation type="journal article" date="2023" name="Antibiotics">
        <title>Prevalence and Molecular Characterization of Methicillin-Resistant Staphylococci (MRS) and Mammaliicocci (MRM) in Dromedary Camels from Algeria: First Detection of SCCmec-mecC Hybrid in Methicillin-Resistant Mammaliicoccus lentus.</title>
        <authorList>
            <person name="Belhout C."/>
            <person name="Boyen F."/>
            <person name="Vereecke N."/>
            <person name="Theuns S."/>
            <person name="Taibi N."/>
            <person name="Stegger M."/>
            <person name="de la Fe-Rodriguez P.Y."/>
            <person name="Bouayad L."/>
            <person name="Elgroud R."/>
            <person name="Butaye P."/>
        </authorList>
    </citation>
    <scope>NUCLEOTIDE SEQUENCE</scope>
    <source>
        <strain evidence="2">7048</strain>
    </source>
</reference>
<protein>
    <submittedName>
        <fullName evidence="2">GNAT family N-acetyltransferase</fullName>
    </submittedName>
</protein>
<dbReference type="EMBL" id="CP118848">
    <property type="protein sequence ID" value="WHI59592.1"/>
    <property type="molecule type" value="Genomic_DNA"/>
</dbReference>
<evidence type="ECO:0000313" key="2">
    <source>
        <dbReference type="EMBL" id="WHI59592.1"/>
    </source>
</evidence>
<dbReference type="AlphaFoldDB" id="A0AAX3W2J3"/>
<evidence type="ECO:0000313" key="3">
    <source>
        <dbReference type="Proteomes" id="UP001223261"/>
    </source>
</evidence>
<feature type="domain" description="N-acetyltransferase" evidence="1">
    <location>
        <begin position="1"/>
        <end position="164"/>
    </location>
</feature>
<accession>A0AAX3W2J3</accession>
<dbReference type="RefSeq" id="WP_282861956.1">
    <property type="nucleotide sequence ID" value="NZ_CP118848.1"/>
</dbReference>
<dbReference type="Proteomes" id="UP001223261">
    <property type="component" value="Chromosome"/>
</dbReference>
<dbReference type="Gene3D" id="3.40.630.30">
    <property type="match status" value="1"/>
</dbReference>
<sequence>MNYRLATVEDVEGIIYVCSEGYKATYKNILPQKYITQIINEFYNKVRVTNEVLNINHYWNGWFVAADKGKIIGAGGGGFRNDSSSELYVLYLDPTRKREGIGTKLLHKITSDQIKRGAKEQWVSVLKENYMGIPFYETNGFQFQFEKPMNTLPKEEGYLSLKYKRKL</sequence>
<dbReference type="SUPFAM" id="SSF55729">
    <property type="entry name" value="Acyl-CoA N-acyltransferases (Nat)"/>
    <property type="match status" value="1"/>
</dbReference>
<gene>
    <name evidence="2" type="ORF">PYH69_12880</name>
</gene>
<dbReference type="PROSITE" id="PS51186">
    <property type="entry name" value="GNAT"/>
    <property type="match status" value="1"/>
</dbReference>